<comment type="caution">
    <text evidence="2">The sequence shown here is derived from an EMBL/GenBank/DDBJ whole genome shotgun (WGS) entry which is preliminary data.</text>
</comment>
<dbReference type="AlphaFoldDB" id="A0ABD1V6Y0"/>
<evidence type="ECO:0000313" key="2">
    <source>
        <dbReference type="EMBL" id="KAL2533084.1"/>
    </source>
</evidence>
<reference evidence="3" key="1">
    <citation type="submission" date="2024-07" db="EMBL/GenBank/DDBJ databases">
        <title>Two chromosome-level genome assemblies of Korean endemic species Abeliophyllum distichum and Forsythia ovata (Oleaceae).</title>
        <authorList>
            <person name="Jang H."/>
        </authorList>
    </citation>
    <scope>NUCLEOTIDE SEQUENCE [LARGE SCALE GENOMIC DNA]</scope>
</reference>
<protein>
    <submittedName>
        <fullName evidence="2">Retrovirus-related Pol polyprotein from transposon TNT 1-94</fullName>
    </submittedName>
</protein>
<evidence type="ECO:0000313" key="3">
    <source>
        <dbReference type="Proteomes" id="UP001604336"/>
    </source>
</evidence>
<evidence type="ECO:0000256" key="1">
    <source>
        <dbReference type="SAM" id="MobiDB-lite"/>
    </source>
</evidence>
<accession>A0ABD1V6Y0</accession>
<feature type="region of interest" description="Disordered" evidence="1">
    <location>
        <begin position="29"/>
        <end position="58"/>
    </location>
</feature>
<feature type="compositionally biased region" description="Polar residues" evidence="1">
    <location>
        <begin position="29"/>
        <end position="41"/>
    </location>
</feature>
<dbReference type="Proteomes" id="UP001604336">
    <property type="component" value="Unassembled WGS sequence"/>
</dbReference>
<proteinExistence type="predicted"/>
<keyword evidence="3" id="KW-1185">Reference proteome</keyword>
<name>A0ABD1V6Y0_9LAMI</name>
<sequence>MINNNRVQVELISIDVNAINEKVYDQVEPDQNLNKTEPQVRQTDDINLGNNNDDSPLPLADYQLARDRNRRQIRPPNRLGYSVCLCLALLSMHELLDTEPKSYQEVIESEHADKWIIAMKDKIASLYKNNTWKLIPKVDNKSLIDCKSLFKVKPGSTLNELTRYKARFFLEVSFMKSSPR</sequence>
<gene>
    <name evidence="2" type="ORF">Adt_06435</name>
</gene>
<dbReference type="EMBL" id="JBFOLK010000002">
    <property type="protein sequence ID" value="KAL2533084.1"/>
    <property type="molecule type" value="Genomic_DNA"/>
</dbReference>
<organism evidence="2 3">
    <name type="scientific">Abeliophyllum distichum</name>
    <dbReference type="NCBI Taxonomy" id="126358"/>
    <lineage>
        <taxon>Eukaryota</taxon>
        <taxon>Viridiplantae</taxon>
        <taxon>Streptophyta</taxon>
        <taxon>Embryophyta</taxon>
        <taxon>Tracheophyta</taxon>
        <taxon>Spermatophyta</taxon>
        <taxon>Magnoliopsida</taxon>
        <taxon>eudicotyledons</taxon>
        <taxon>Gunneridae</taxon>
        <taxon>Pentapetalae</taxon>
        <taxon>asterids</taxon>
        <taxon>lamiids</taxon>
        <taxon>Lamiales</taxon>
        <taxon>Oleaceae</taxon>
        <taxon>Forsythieae</taxon>
        <taxon>Abeliophyllum</taxon>
    </lineage>
</organism>